<evidence type="ECO:0000256" key="1">
    <source>
        <dbReference type="ARBA" id="ARBA00001947"/>
    </source>
</evidence>
<keyword evidence="8" id="KW-1185">Reference proteome</keyword>
<feature type="active site" evidence="5">
    <location>
        <position position="102"/>
    </location>
</feature>
<name>A0A934RT58_9BACT</name>
<evidence type="ECO:0000256" key="2">
    <source>
        <dbReference type="ARBA" id="ARBA00022723"/>
    </source>
</evidence>
<dbReference type="PANTHER" id="PTHR43808">
    <property type="entry name" value="ACETYLORNITHINE DEACETYLASE"/>
    <property type="match status" value="1"/>
</dbReference>
<dbReference type="InterPro" id="IPR017150">
    <property type="entry name" value="Pept_M20_glutamate_carboxypep"/>
</dbReference>
<dbReference type="Pfam" id="PF01546">
    <property type="entry name" value="Peptidase_M20"/>
    <property type="match status" value="1"/>
</dbReference>
<dbReference type="PIRSF" id="PIRSF037238">
    <property type="entry name" value="Carboxypeptidase_G2"/>
    <property type="match status" value="1"/>
</dbReference>
<dbReference type="InterPro" id="IPR001261">
    <property type="entry name" value="ArgE/DapE_CS"/>
</dbReference>
<dbReference type="NCBIfam" id="NF005602">
    <property type="entry name" value="PRK07338.1"/>
    <property type="match status" value="1"/>
</dbReference>
<organism evidence="7 8">
    <name type="scientific">Pelagicoccus mobilis</name>
    <dbReference type="NCBI Taxonomy" id="415221"/>
    <lineage>
        <taxon>Bacteria</taxon>
        <taxon>Pseudomonadati</taxon>
        <taxon>Verrucomicrobiota</taxon>
        <taxon>Opitutia</taxon>
        <taxon>Puniceicoccales</taxon>
        <taxon>Pelagicoccaceae</taxon>
        <taxon>Pelagicoccus</taxon>
    </lineage>
</organism>
<evidence type="ECO:0000313" key="8">
    <source>
        <dbReference type="Proteomes" id="UP000617628"/>
    </source>
</evidence>
<accession>A0A934RT58</accession>
<dbReference type="GO" id="GO:0046872">
    <property type="term" value="F:metal ion binding"/>
    <property type="evidence" value="ECO:0007669"/>
    <property type="project" value="UniProtKB-KW"/>
</dbReference>
<dbReference type="Proteomes" id="UP000617628">
    <property type="component" value="Unassembled WGS sequence"/>
</dbReference>
<keyword evidence="2" id="KW-0479">Metal-binding</keyword>
<dbReference type="Gene3D" id="3.30.70.360">
    <property type="match status" value="1"/>
</dbReference>
<proteinExistence type="predicted"/>
<reference evidence="7" key="1">
    <citation type="submission" date="2021-01" db="EMBL/GenBank/DDBJ databases">
        <title>Modified the classification status of verrucomicrobia.</title>
        <authorList>
            <person name="Feng X."/>
        </authorList>
    </citation>
    <scope>NUCLEOTIDE SEQUENCE</scope>
    <source>
        <strain evidence="7">KCTC 13126</strain>
    </source>
</reference>
<dbReference type="InterPro" id="IPR002933">
    <property type="entry name" value="Peptidase_M20"/>
</dbReference>
<dbReference type="InterPro" id="IPR011650">
    <property type="entry name" value="Peptidase_M20_dimer"/>
</dbReference>
<evidence type="ECO:0000313" key="7">
    <source>
        <dbReference type="EMBL" id="MBK1875968.1"/>
    </source>
</evidence>
<evidence type="ECO:0000256" key="4">
    <source>
        <dbReference type="ARBA" id="ARBA00022833"/>
    </source>
</evidence>
<protein>
    <submittedName>
        <fullName evidence="7">Hydrolase</fullName>
    </submittedName>
</protein>
<evidence type="ECO:0000256" key="5">
    <source>
        <dbReference type="PIRSR" id="PIRSR037238-1"/>
    </source>
</evidence>
<evidence type="ECO:0000256" key="3">
    <source>
        <dbReference type="ARBA" id="ARBA00022801"/>
    </source>
</evidence>
<dbReference type="SUPFAM" id="SSF55031">
    <property type="entry name" value="Bacterial exopeptidase dimerisation domain"/>
    <property type="match status" value="1"/>
</dbReference>
<sequence length="418" mass="45298">MSRLENSQCFEEHPACREVRRSLAQREAELVEQLVRLADINSGSYNPDGHHLVANAVIESVEGFIPNPVERLTNPQNGELLALRWRHITPNTPRVLLNGHLDTVYEPESNFQTCSFSVDRKTINGPGVTDMKGGIVILFAALKAFLETEFANQLSWEILITFDEEIGSHKSRELLEQSARENDIGIVFESSLPDGSLIRNRMGTGLVEVEVQGKAAHSGRDFEKGKNAIVALSRFINLAHELNDSIPGGIINVAQTQGGGAVNVVPDRASAKINLRASDSQAEQAILDGLEKHANETGKRTGCSLSLTGGFTRPPKKADAKLEHLMSAWDNTASGMGEKLSWKDTGGASDGNILQAAGLANIDNLGAIGAHIHSEQEYIECSSLVSRAQLVASFLVNLSSGKFEFPRSTSQDSEHSPS</sequence>
<dbReference type="Pfam" id="PF07687">
    <property type="entry name" value="M20_dimer"/>
    <property type="match status" value="1"/>
</dbReference>
<dbReference type="EMBL" id="JAENIL010000005">
    <property type="protein sequence ID" value="MBK1875968.1"/>
    <property type="molecule type" value="Genomic_DNA"/>
</dbReference>
<dbReference type="Gene3D" id="3.40.630.10">
    <property type="entry name" value="Zn peptidases"/>
    <property type="match status" value="1"/>
</dbReference>
<dbReference type="RefSeq" id="WP_200354184.1">
    <property type="nucleotide sequence ID" value="NZ_JAENIL010000005.1"/>
</dbReference>
<dbReference type="PROSITE" id="PS00758">
    <property type="entry name" value="ARGE_DAPE_CPG2_1"/>
    <property type="match status" value="1"/>
</dbReference>
<dbReference type="InterPro" id="IPR036264">
    <property type="entry name" value="Bact_exopeptidase_dim_dom"/>
</dbReference>
<feature type="active site" description="Proton acceptor" evidence="5">
    <location>
        <position position="164"/>
    </location>
</feature>
<keyword evidence="3 7" id="KW-0378">Hydrolase</keyword>
<evidence type="ECO:0000259" key="6">
    <source>
        <dbReference type="Pfam" id="PF07687"/>
    </source>
</evidence>
<comment type="caution">
    <text evidence="7">The sequence shown here is derived from an EMBL/GenBank/DDBJ whole genome shotgun (WGS) entry which is preliminary data.</text>
</comment>
<comment type="cofactor">
    <cofactor evidence="1">
        <name>Zn(2+)</name>
        <dbReference type="ChEBI" id="CHEBI:29105"/>
    </cofactor>
</comment>
<gene>
    <name evidence="7" type="ORF">JIN87_03750</name>
</gene>
<dbReference type="PANTHER" id="PTHR43808:SF9">
    <property type="entry name" value="BLL0789 PROTEIN"/>
    <property type="match status" value="1"/>
</dbReference>
<keyword evidence="4" id="KW-0862">Zinc</keyword>
<feature type="domain" description="Peptidase M20 dimerisation" evidence="6">
    <location>
        <begin position="203"/>
        <end position="300"/>
    </location>
</feature>
<dbReference type="AlphaFoldDB" id="A0A934RT58"/>
<dbReference type="GO" id="GO:0016787">
    <property type="term" value="F:hydrolase activity"/>
    <property type="evidence" value="ECO:0007669"/>
    <property type="project" value="UniProtKB-KW"/>
</dbReference>
<dbReference type="SUPFAM" id="SSF53187">
    <property type="entry name" value="Zn-dependent exopeptidases"/>
    <property type="match status" value="1"/>
</dbReference>
<dbReference type="InterPro" id="IPR050072">
    <property type="entry name" value="Peptidase_M20A"/>
</dbReference>